<sequence>MSTSNPPQPHRWDLLRPDQLGTLLDGVEQPDLWYLDELTVCAAKVVARSGGADLRFVGRSADSVFDLLGGALAETSWSGRLGRLPLSCAGGTAELSRRDVGRMREHLAAAGMAPCDLARRRRPLALVDLVWAGRTFTTLHTVLRDWVEESREPWPVIRRRLRYLGITARTRTSPKTWRWRQHHPWTTDLPTRAVQNVSLDQSVWHLLGDHEPKTAPSFPPQRWHDDSVSVPVRGDGPTRALATALALVEAGRTRTVRRRLVRTFRPEPAFAEPWLRSLCHELRSR</sequence>
<protein>
    <submittedName>
        <fullName evidence="1">Uncharacterized protein</fullName>
    </submittedName>
</protein>
<accession>A0A9Q3VVA0</accession>
<organism evidence="1 2">
    <name type="scientific">Streptomyces guryensis</name>
    <dbReference type="NCBI Taxonomy" id="2886947"/>
    <lineage>
        <taxon>Bacteria</taxon>
        <taxon>Bacillati</taxon>
        <taxon>Actinomycetota</taxon>
        <taxon>Actinomycetes</taxon>
        <taxon>Kitasatosporales</taxon>
        <taxon>Streptomycetaceae</taxon>
        <taxon>Streptomyces</taxon>
    </lineage>
</organism>
<dbReference type="RefSeq" id="WP_232653001.1">
    <property type="nucleotide sequence ID" value="NZ_JAJSBI010000023.1"/>
</dbReference>
<reference evidence="1" key="1">
    <citation type="submission" date="2021-12" db="EMBL/GenBank/DDBJ databases">
        <authorList>
            <person name="Lee J.-H."/>
            <person name="Kim S.-B."/>
        </authorList>
    </citation>
    <scope>NUCLEOTIDE SEQUENCE</scope>
    <source>
        <strain evidence="1">NR30</strain>
    </source>
</reference>
<dbReference type="EMBL" id="JAJSBI010000023">
    <property type="protein sequence ID" value="MCD9878797.1"/>
    <property type="molecule type" value="Genomic_DNA"/>
</dbReference>
<evidence type="ECO:0000313" key="2">
    <source>
        <dbReference type="Proteomes" id="UP001108029"/>
    </source>
</evidence>
<name>A0A9Q3VVA0_9ACTN</name>
<dbReference type="AlphaFoldDB" id="A0A9Q3VVA0"/>
<dbReference type="Proteomes" id="UP001108029">
    <property type="component" value="Unassembled WGS sequence"/>
</dbReference>
<gene>
    <name evidence="1" type="ORF">LJ657_35370</name>
</gene>
<keyword evidence="2" id="KW-1185">Reference proteome</keyword>
<evidence type="ECO:0000313" key="1">
    <source>
        <dbReference type="EMBL" id="MCD9878797.1"/>
    </source>
</evidence>
<comment type="caution">
    <text evidence="1">The sequence shown here is derived from an EMBL/GenBank/DDBJ whole genome shotgun (WGS) entry which is preliminary data.</text>
</comment>
<proteinExistence type="predicted"/>